<dbReference type="EMBL" id="PVTF01000027">
    <property type="protein sequence ID" value="PRY28675.1"/>
    <property type="molecule type" value="Genomic_DNA"/>
</dbReference>
<sequence>MVFRRGAWGKGGFRGHQAAPDRASSASPSDQASLLRGGQGGRALRAGWGWRAAPGGGTLGFAVGQGIVAALSDKAVGRSAPDARWRAGVGTVGFAVGQGILAARRTKRRALRAGGEVAGCALSGILGFAVGQSILASRRTRPQALRAGCALAGCAQRGDPRLRRRAGHPRCASDRASELRRTKRVGALCCGWGGGAPRQWVAGAGPGVRGWWWLGRGGLGSSRGCLGRGWCRWLLRRCSCVGGSPRACARWRCGPR</sequence>
<name>A0A2T0S5I6_9PSEU</name>
<keyword evidence="2" id="KW-0472">Membrane</keyword>
<keyword evidence="2" id="KW-0812">Transmembrane</keyword>
<evidence type="ECO:0000313" key="4">
    <source>
        <dbReference type="Proteomes" id="UP000239494"/>
    </source>
</evidence>
<dbReference type="Proteomes" id="UP000239494">
    <property type="component" value="Unassembled WGS sequence"/>
</dbReference>
<feature type="compositionally biased region" description="Low complexity" evidence="1">
    <location>
        <begin position="17"/>
        <end position="37"/>
    </location>
</feature>
<protein>
    <submittedName>
        <fullName evidence="3">Uncharacterized protein</fullName>
    </submittedName>
</protein>
<keyword evidence="2" id="KW-1133">Transmembrane helix</keyword>
<keyword evidence="4" id="KW-1185">Reference proteome</keyword>
<evidence type="ECO:0000256" key="2">
    <source>
        <dbReference type="SAM" id="Phobius"/>
    </source>
</evidence>
<accession>A0A2T0S5I6</accession>
<organism evidence="3 4">
    <name type="scientific">Umezawaea tangerina</name>
    <dbReference type="NCBI Taxonomy" id="84725"/>
    <lineage>
        <taxon>Bacteria</taxon>
        <taxon>Bacillati</taxon>
        <taxon>Actinomycetota</taxon>
        <taxon>Actinomycetes</taxon>
        <taxon>Pseudonocardiales</taxon>
        <taxon>Pseudonocardiaceae</taxon>
        <taxon>Umezawaea</taxon>
    </lineage>
</organism>
<gene>
    <name evidence="3" type="ORF">CLV43_12731</name>
</gene>
<evidence type="ECO:0000256" key="1">
    <source>
        <dbReference type="SAM" id="MobiDB-lite"/>
    </source>
</evidence>
<reference evidence="3 4" key="1">
    <citation type="submission" date="2018-03" db="EMBL/GenBank/DDBJ databases">
        <title>Genomic Encyclopedia of Archaeal and Bacterial Type Strains, Phase II (KMG-II): from individual species to whole genera.</title>
        <authorList>
            <person name="Goeker M."/>
        </authorList>
    </citation>
    <scope>NUCLEOTIDE SEQUENCE [LARGE SCALE GENOMIC DNA]</scope>
    <source>
        <strain evidence="3 4">DSM 44720</strain>
    </source>
</reference>
<comment type="caution">
    <text evidence="3">The sequence shown here is derived from an EMBL/GenBank/DDBJ whole genome shotgun (WGS) entry which is preliminary data.</text>
</comment>
<evidence type="ECO:0000313" key="3">
    <source>
        <dbReference type="EMBL" id="PRY28675.1"/>
    </source>
</evidence>
<feature type="region of interest" description="Disordered" evidence="1">
    <location>
        <begin position="1"/>
        <end position="37"/>
    </location>
</feature>
<dbReference type="AlphaFoldDB" id="A0A2T0S5I6"/>
<feature type="transmembrane region" description="Helical" evidence="2">
    <location>
        <begin position="113"/>
        <end position="135"/>
    </location>
</feature>
<proteinExistence type="predicted"/>